<dbReference type="Pfam" id="PF08241">
    <property type="entry name" value="Methyltransf_11"/>
    <property type="match status" value="1"/>
</dbReference>
<dbReference type="SUPFAM" id="SSF53335">
    <property type="entry name" value="S-adenosyl-L-methionine-dependent methyltransferases"/>
    <property type="match status" value="1"/>
</dbReference>
<organism evidence="1 2">
    <name type="scientific">Burkholderia humptydooensis</name>
    <dbReference type="NCBI Taxonomy" id="430531"/>
    <lineage>
        <taxon>Bacteria</taxon>
        <taxon>Pseudomonadati</taxon>
        <taxon>Pseudomonadota</taxon>
        <taxon>Betaproteobacteria</taxon>
        <taxon>Burkholderiales</taxon>
        <taxon>Burkholderiaceae</taxon>
        <taxon>Burkholderia</taxon>
        <taxon>pseudomallei group</taxon>
    </lineage>
</organism>
<evidence type="ECO:0000313" key="1">
    <source>
        <dbReference type="EMBL" id="QPS45049.1"/>
    </source>
</evidence>
<dbReference type="Proteomes" id="UP000594943">
    <property type="component" value="Chromosome 1"/>
</dbReference>
<name>A0A7U4P4Y3_9BURK</name>
<reference evidence="1 2" key="1">
    <citation type="submission" date="2020-12" db="EMBL/GenBank/DDBJ databases">
        <title>FDA dAtabase for Regulatory Grade micrObial Sequences (FDA-ARGOS): Supporting development and validation of Infectious Disease Dx tests.</title>
        <authorList>
            <person name="Nelson B."/>
            <person name="Plummer A."/>
            <person name="Tallon L."/>
            <person name="Sadzewicz L."/>
            <person name="Zhao X."/>
            <person name="Boylan J."/>
            <person name="Ott S."/>
            <person name="Bowen H."/>
            <person name="Vavikolanu K."/>
            <person name="Mehta A."/>
            <person name="Aluvathingal J."/>
            <person name="Nadendla S."/>
            <person name="Myers T."/>
            <person name="Yan Y."/>
            <person name="Sichtig H."/>
        </authorList>
    </citation>
    <scope>NUCLEOTIDE SEQUENCE [LARGE SCALE GENOMIC DNA]</scope>
    <source>
        <strain evidence="1 2">FDAARGOS_899</strain>
    </source>
</reference>
<dbReference type="RefSeq" id="WP_006026309.1">
    <property type="nucleotide sequence ID" value="NZ_CP013380.1"/>
</dbReference>
<gene>
    <name evidence="1" type="ORF">I6G56_08325</name>
</gene>
<dbReference type="AlphaFoldDB" id="A0A7U4P4Y3"/>
<dbReference type="GO" id="GO:0008757">
    <property type="term" value="F:S-adenosylmethionine-dependent methyltransferase activity"/>
    <property type="evidence" value="ECO:0007669"/>
    <property type="project" value="InterPro"/>
</dbReference>
<dbReference type="CDD" id="cd02440">
    <property type="entry name" value="AdoMet_MTases"/>
    <property type="match status" value="1"/>
</dbReference>
<keyword evidence="1" id="KW-0489">Methyltransferase</keyword>
<keyword evidence="1" id="KW-0808">Transferase</keyword>
<accession>A0A7U4P4Y3</accession>
<dbReference type="InterPro" id="IPR013216">
    <property type="entry name" value="Methyltransf_11"/>
</dbReference>
<dbReference type="EMBL" id="CP065686">
    <property type="protein sequence ID" value="QPS45049.1"/>
    <property type="molecule type" value="Genomic_DNA"/>
</dbReference>
<dbReference type="Gene3D" id="3.40.50.150">
    <property type="entry name" value="Vaccinia Virus protein VP39"/>
    <property type="match status" value="1"/>
</dbReference>
<proteinExistence type="predicted"/>
<dbReference type="GO" id="GO:0032259">
    <property type="term" value="P:methylation"/>
    <property type="evidence" value="ECO:0007669"/>
    <property type="project" value="UniProtKB-KW"/>
</dbReference>
<dbReference type="KEGG" id="bhg:I6G56_08325"/>
<protein>
    <submittedName>
        <fullName evidence="1">Class I SAM-dependent methyltransferase</fullName>
    </submittedName>
</protein>
<accession>A0A7T2U3Q5</accession>
<sequence length="294" mass="33552">MIDGFYRMSNQTESRQLYPVQEYIDQQNMPPKEGLRGICPVCGSEASFTKFTENLRESGTCSHCGSSSRQRQMALMLRRRFHVGPIGPIEFPRGFCVYNAESNGPLHKRLSKLPGYVCSEYFGDRYRSGEIVKGVRHEDLQKLSFRDASVDVVLSSDVLEHMPAPYDAHRDIFRVLKPGGRHIFTVPFNPSRYEDDVRARLVDGEIEYLAEKQFHGDPVRPGEGILVWTIFGVDMLHKLEQIGYVARAWNLYEPEHGIVGNCNTIFEAYKPDAGKGFQALHGIRDLYRSLTSKR</sequence>
<evidence type="ECO:0000313" key="2">
    <source>
        <dbReference type="Proteomes" id="UP000594943"/>
    </source>
</evidence>
<dbReference type="InterPro" id="IPR029063">
    <property type="entry name" value="SAM-dependent_MTases_sf"/>
</dbReference>